<evidence type="ECO:0000313" key="2">
    <source>
        <dbReference type="Proteomes" id="UP000225379"/>
    </source>
</evidence>
<accession>A0A2B8BPW1</accession>
<gene>
    <name evidence="1" type="ORF">CRT60_01140</name>
</gene>
<protein>
    <submittedName>
        <fullName evidence="1">Uncharacterized protein</fullName>
    </submittedName>
</protein>
<name>A0A2B8BPW1_9PROT</name>
<evidence type="ECO:0000313" key="1">
    <source>
        <dbReference type="EMBL" id="PGH59267.1"/>
    </source>
</evidence>
<dbReference type="AlphaFoldDB" id="A0A2B8BPW1"/>
<comment type="caution">
    <text evidence="1">The sequence shown here is derived from an EMBL/GenBank/DDBJ whole genome shotgun (WGS) entry which is preliminary data.</text>
</comment>
<organism evidence="1 2">
    <name type="scientific">Azospirillum palustre</name>
    <dbReference type="NCBI Taxonomy" id="2044885"/>
    <lineage>
        <taxon>Bacteria</taxon>
        <taxon>Pseudomonadati</taxon>
        <taxon>Pseudomonadota</taxon>
        <taxon>Alphaproteobacteria</taxon>
        <taxon>Rhodospirillales</taxon>
        <taxon>Azospirillaceae</taxon>
        <taxon>Azospirillum</taxon>
    </lineage>
</organism>
<sequence length="192" mass="21577">MMVAFCGRKLLEVTRTMQRLDANNLQHTLDEMVKDPRECLWFEGEMHACGEGIDKVFPLRAVLHLHPVMAHQPLHQVCARIGAVIKAMDPFLQREIRRSANTASHCPPFRLGSQDAVLFSHDKGQVMCFGVWSDEEIVLSFLLGVTWRDVDEVLLLINGGILPENSFGADLREQLHALKPSSNSAIMLGQLH</sequence>
<proteinExistence type="predicted"/>
<dbReference type="Proteomes" id="UP000225379">
    <property type="component" value="Unassembled WGS sequence"/>
</dbReference>
<reference evidence="2" key="1">
    <citation type="submission" date="2017-10" db="EMBL/GenBank/DDBJ databases">
        <authorList>
            <person name="Kravchenko I.K."/>
            <person name="Grouzdev D.S."/>
        </authorList>
    </citation>
    <scope>NUCLEOTIDE SEQUENCE [LARGE SCALE GENOMIC DNA]</scope>
    <source>
        <strain evidence="2">B2</strain>
    </source>
</reference>
<dbReference type="EMBL" id="PDKW01000036">
    <property type="protein sequence ID" value="PGH59267.1"/>
    <property type="molecule type" value="Genomic_DNA"/>
</dbReference>
<keyword evidence="2" id="KW-1185">Reference proteome</keyword>